<organism evidence="2 3">
    <name type="scientific">Cohnella pontilimi</name>
    <dbReference type="NCBI Taxonomy" id="2564100"/>
    <lineage>
        <taxon>Bacteria</taxon>
        <taxon>Bacillati</taxon>
        <taxon>Bacillota</taxon>
        <taxon>Bacilli</taxon>
        <taxon>Bacillales</taxon>
        <taxon>Paenibacillaceae</taxon>
        <taxon>Cohnella</taxon>
    </lineage>
</organism>
<dbReference type="EMBL" id="SUPK01000005">
    <property type="protein sequence ID" value="TJY41807.1"/>
    <property type="molecule type" value="Genomic_DNA"/>
</dbReference>
<evidence type="ECO:0000256" key="1">
    <source>
        <dbReference type="SAM" id="Phobius"/>
    </source>
</evidence>
<feature type="transmembrane region" description="Helical" evidence="1">
    <location>
        <begin position="78"/>
        <end position="95"/>
    </location>
</feature>
<keyword evidence="3" id="KW-1185">Reference proteome</keyword>
<dbReference type="OrthoDB" id="2381462at2"/>
<feature type="transmembrane region" description="Helical" evidence="1">
    <location>
        <begin position="14"/>
        <end position="32"/>
    </location>
</feature>
<proteinExistence type="predicted"/>
<feature type="transmembrane region" description="Helical" evidence="1">
    <location>
        <begin position="134"/>
        <end position="154"/>
    </location>
</feature>
<dbReference type="Proteomes" id="UP000309673">
    <property type="component" value="Unassembled WGS sequence"/>
</dbReference>
<comment type="caution">
    <text evidence="2">The sequence shown here is derived from an EMBL/GenBank/DDBJ whole genome shotgun (WGS) entry which is preliminary data.</text>
</comment>
<feature type="transmembrane region" description="Helical" evidence="1">
    <location>
        <begin position="102"/>
        <end position="122"/>
    </location>
</feature>
<evidence type="ECO:0000313" key="2">
    <source>
        <dbReference type="EMBL" id="TJY41807.1"/>
    </source>
</evidence>
<evidence type="ECO:0000313" key="3">
    <source>
        <dbReference type="Proteomes" id="UP000309673"/>
    </source>
</evidence>
<keyword evidence="1" id="KW-0812">Transmembrane</keyword>
<accession>A0A4U0FAP1</accession>
<reference evidence="2 3" key="1">
    <citation type="submission" date="2019-04" db="EMBL/GenBank/DDBJ databases">
        <title>Cohnella sp. nov., isolated from soil.</title>
        <authorList>
            <person name="Kim W."/>
        </authorList>
    </citation>
    <scope>NUCLEOTIDE SEQUENCE [LARGE SCALE GENOMIC DNA]</scope>
    <source>
        <strain evidence="2 3">CAU 1483</strain>
    </source>
</reference>
<keyword evidence="1" id="KW-1133">Transmembrane helix</keyword>
<keyword evidence="1" id="KW-0472">Membrane</keyword>
<gene>
    <name evidence="2" type="ORF">E5161_11425</name>
</gene>
<dbReference type="RefSeq" id="WP_136777942.1">
    <property type="nucleotide sequence ID" value="NZ_SUPK01000005.1"/>
</dbReference>
<protein>
    <submittedName>
        <fullName evidence="2">Uncharacterized protein</fullName>
    </submittedName>
</protein>
<dbReference type="AlphaFoldDB" id="A0A4U0FAP1"/>
<name>A0A4U0FAP1_9BACL</name>
<sequence>MFLYPPARFDANEWFIILNSLLGFAWVFFAPVRYPHSISILIVMFCVSAAIMMDHAIAIPPVDMYDINDRPTYEWMDFFSYFLYAPYALLCVYLYDKLDPKGLWFTAWIIGWSLFCVGYEWLSVQCHVFTFKKWNLMHSFCMYLVMTTIHVQLFRYLRKHFQDRSESVFPSKTAE</sequence>
<feature type="transmembrane region" description="Helical" evidence="1">
    <location>
        <begin position="39"/>
        <end position="58"/>
    </location>
</feature>